<dbReference type="Pfam" id="PF13440">
    <property type="entry name" value="Polysacc_synt_3"/>
    <property type="match status" value="1"/>
</dbReference>
<dbReference type="GO" id="GO:0005886">
    <property type="term" value="C:plasma membrane"/>
    <property type="evidence" value="ECO:0007669"/>
    <property type="project" value="UniProtKB-SubCell"/>
</dbReference>
<feature type="transmembrane region" description="Helical" evidence="7">
    <location>
        <begin position="152"/>
        <end position="170"/>
    </location>
</feature>
<feature type="transmembrane region" description="Helical" evidence="7">
    <location>
        <begin position="364"/>
        <end position="384"/>
    </location>
</feature>
<dbReference type="AlphaFoldDB" id="A0AAE8HDT2"/>
<dbReference type="PANTHER" id="PTHR30250:SF10">
    <property type="entry name" value="LIPOPOLYSACCHARIDE BIOSYNTHESIS PROTEIN WZXC"/>
    <property type="match status" value="1"/>
</dbReference>
<dbReference type="InterPro" id="IPR050833">
    <property type="entry name" value="Poly_Biosynth_Transport"/>
</dbReference>
<evidence type="ECO:0000313" key="8">
    <source>
        <dbReference type="EMBL" id="SDV10652.1"/>
    </source>
</evidence>
<keyword evidence="4 7" id="KW-0812">Transmembrane</keyword>
<keyword evidence="5 7" id="KW-1133">Transmembrane helix</keyword>
<evidence type="ECO:0000256" key="4">
    <source>
        <dbReference type="ARBA" id="ARBA00022692"/>
    </source>
</evidence>
<feature type="transmembrane region" description="Helical" evidence="7">
    <location>
        <begin position="336"/>
        <end position="357"/>
    </location>
</feature>
<evidence type="ECO:0000256" key="7">
    <source>
        <dbReference type="SAM" id="Phobius"/>
    </source>
</evidence>
<comment type="similarity">
    <text evidence="2">Belongs to the polysaccharide synthase family.</text>
</comment>
<reference evidence="8 9" key="1">
    <citation type="submission" date="2016-10" db="EMBL/GenBank/DDBJ databases">
        <authorList>
            <person name="Varghese N."/>
            <person name="Submissions S."/>
        </authorList>
    </citation>
    <scope>NUCLEOTIDE SEQUENCE [LARGE SCALE GENOMIC DNA]</scope>
    <source>
        <strain evidence="8 9">BS2777</strain>
    </source>
</reference>
<organism evidence="8 9">
    <name type="scientific">Pseudomonas rhodesiae</name>
    <dbReference type="NCBI Taxonomy" id="76760"/>
    <lineage>
        <taxon>Bacteria</taxon>
        <taxon>Pseudomonadati</taxon>
        <taxon>Pseudomonadota</taxon>
        <taxon>Gammaproteobacteria</taxon>
        <taxon>Pseudomonadales</taxon>
        <taxon>Pseudomonadaceae</taxon>
        <taxon>Pseudomonas</taxon>
    </lineage>
</organism>
<feature type="transmembrane region" description="Helical" evidence="7">
    <location>
        <begin position="176"/>
        <end position="195"/>
    </location>
</feature>
<keyword evidence="3" id="KW-1003">Cell membrane</keyword>
<evidence type="ECO:0000256" key="1">
    <source>
        <dbReference type="ARBA" id="ARBA00004651"/>
    </source>
</evidence>
<feature type="transmembrane region" description="Helical" evidence="7">
    <location>
        <begin position="82"/>
        <end position="106"/>
    </location>
</feature>
<evidence type="ECO:0000256" key="2">
    <source>
        <dbReference type="ARBA" id="ARBA00007430"/>
    </source>
</evidence>
<evidence type="ECO:0000313" key="9">
    <source>
        <dbReference type="Proteomes" id="UP000182085"/>
    </source>
</evidence>
<name>A0AAE8HDT2_9PSED</name>
<sequence>MRLILKSDYWRSIASVLTGSAIAQIIPILGALVIARLYSPGEFGVFASWLGGVVFLGVLVTGRFETALAIEQDGEPRGHAAYAVLVTSLMVAFGLMFAILVLSYAFPAITQSISITLLLCAVPTALTIGVLQTWQSWAAAEGNYGQLSRMRICSASAITLLQIGLGWIQPSATTLGVGYFLGGLIACGIAMKLMPLRVPGQDATKVKTIKEFWSRQRRFPQFSLPADAINSAAAQLPIIIVAHRYGAEVAGLLAMTLRILGAPLGLLGKSVLDVFKRHAASHYRQYGECSDMYIRTLKVLSVGSLVFVVAMLFLSESLFVVFFGEKWRFSGTIATWMLPYFALAFIASPLSYMVYIAGKQNLDLMWQLALLAMTVTALSVFQNYATALKIYSAGYAALYFVYIAMSYHFSLGEKK</sequence>
<dbReference type="EMBL" id="LT629801">
    <property type="protein sequence ID" value="SDV10652.1"/>
    <property type="molecule type" value="Genomic_DNA"/>
</dbReference>
<feature type="transmembrane region" description="Helical" evidence="7">
    <location>
        <begin position="112"/>
        <end position="131"/>
    </location>
</feature>
<gene>
    <name evidence="8" type="ORF">SAMN04490209_3317</name>
</gene>
<keyword evidence="9" id="KW-1185">Reference proteome</keyword>
<dbReference type="Proteomes" id="UP000182085">
    <property type="component" value="Chromosome I"/>
</dbReference>
<comment type="subcellular location">
    <subcellularLocation>
        <location evidence="1">Cell membrane</location>
        <topology evidence="1">Multi-pass membrane protein</topology>
    </subcellularLocation>
</comment>
<accession>A0AAE8HDT2</accession>
<proteinExistence type="inferred from homology"/>
<feature type="transmembrane region" description="Helical" evidence="7">
    <location>
        <begin position="12"/>
        <end position="37"/>
    </location>
</feature>
<evidence type="ECO:0000256" key="6">
    <source>
        <dbReference type="ARBA" id="ARBA00023136"/>
    </source>
</evidence>
<protein>
    <submittedName>
        <fullName evidence="8">Membrane protein involved in the export of O-antigen and teichoic acid</fullName>
    </submittedName>
</protein>
<feature type="transmembrane region" description="Helical" evidence="7">
    <location>
        <begin position="390"/>
        <end position="409"/>
    </location>
</feature>
<dbReference type="PANTHER" id="PTHR30250">
    <property type="entry name" value="PST FAMILY PREDICTED COLANIC ACID TRANSPORTER"/>
    <property type="match status" value="1"/>
</dbReference>
<evidence type="ECO:0000256" key="5">
    <source>
        <dbReference type="ARBA" id="ARBA00022989"/>
    </source>
</evidence>
<evidence type="ECO:0000256" key="3">
    <source>
        <dbReference type="ARBA" id="ARBA00022475"/>
    </source>
</evidence>
<keyword evidence="6 7" id="KW-0472">Membrane</keyword>
<feature type="transmembrane region" description="Helical" evidence="7">
    <location>
        <begin position="43"/>
        <end position="61"/>
    </location>
</feature>
<feature type="transmembrane region" description="Helical" evidence="7">
    <location>
        <begin position="299"/>
        <end position="324"/>
    </location>
</feature>